<dbReference type="InterPro" id="IPR002628">
    <property type="entry name" value="PsbO"/>
</dbReference>
<dbReference type="Gene3D" id="2.40.160.30">
    <property type="entry name" value="Photosystem II, cytochrome c-550 precursor"/>
    <property type="match status" value="1"/>
</dbReference>
<dbReference type="AlphaFoldDB" id="Q8L878"/>
<protein>
    <submittedName>
        <fullName evidence="7">Oxygen evolving enhancer 1</fullName>
    </submittedName>
</protein>
<reference evidence="7" key="1">
    <citation type="journal article" date="2002" name="Proc. Natl. Acad. Sci. U.S.A.">
        <title>Second- and third-hand chloroplasts in dinoflagellates: phylogeny of oxygen-evolving enhancer 1 (PsbO) protein reveals replacement of a nuclear-encoded plastid gene by that of a haptophyte tertiary endosymbiont.</title>
        <authorList>
            <person name="Ishida K."/>
            <person name="Green B.R."/>
        </authorList>
    </citation>
    <scope>NUCLEOTIDE SEQUENCE</scope>
    <source>
        <strain evidence="7">CCMP1323</strain>
    </source>
</reference>
<evidence type="ECO:0000256" key="3">
    <source>
        <dbReference type="ARBA" id="ARBA00022531"/>
    </source>
</evidence>
<dbReference type="GO" id="GO:0009523">
    <property type="term" value="C:photosystem II"/>
    <property type="evidence" value="ECO:0007669"/>
    <property type="project" value="UniProtKB-KW"/>
</dbReference>
<reference evidence="7" key="2">
    <citation type="submission" date="2002-05" db="EMBL/GenBank/DDBJ databases">
        <authorList>
            <person name="Ishida K.-I."/>
            <person name="Cavalier-Smith T."/>
            <person name="Green B.R."/>
        </authorList>
    </citation>
    <scope>NUCLEOTIDE SEQUENCE</scope>
    <source>
        <strain evidence="7">CCMP1323</strain>
    </source>
</reference>
<evidence type="ECO:0000256" key="4">
    <source>
        <dbReference type="ARBA" id="ARBA00023078"/>
    </source>
</evidence>
<dbReference type="Gene3D" id="3.30.2050.10">
    <property type="entry name" value="photosynthetic oxygen evolving center domain"/>
    <property type="match status" value="1"/>
</dbReference>
<comment type="subcellular location">
    <subcellularLocation>
        <location evidence="1">Membrane</location>
    </subcellularLocation>
</comment>
<evidence type="ECO:0000313" key="7">
    <source>
        <dbReference type="EMBL" id="AAM77466.1"/>
    </source>
</evidence>
<dbReference type="GO" id="GO:0010207">
    <property type="term" value="P:photosystem II assembly"/>
    <property type="evidence" value="ECO:0007669"/>
    <property type="project" value="InterPro"/>
</dbReference>
<accession>Q8L878</accession>
<proteinExistence type="evidence at transcript level"/>
<gene>
    <name evidence="7" type="primary">psbO</name>
</gene>
<evidence type="ECO:0000256" key="2">
    <source>
        <dbReference type="ARBA" id="ARBA00009838"/>
    </source>
</evidence>
<comment type="similarity">
    <text evidence="2">Belongs to the PsbO family.</text>
</comment>
<dbReference type="SUPFAM" id="SSF56925">
    <property type="entry name" value="OMPA-like"/>
    <property type="match status" value="1"/>
</dbReference>
<dbReference type="EMBL" id="AY116669">
    <property type="protein sequence ID" value="AAM77466.1"/>
    <property type="molecule type" value="mRNA"/>
</dbReference>
<keyword evidence="3" id="KW-0602">Photosynthesis</keyword>
<evidence type="ECO:0000256" key="6">
    <source>
        <dbReference type="ARBA" id="ARBA00023276"/>
    </source>
</evidence>
<keyword evidence="5" id="KW-0472">Membrane</keyword>
<keyword evidence="4" id="KW-0793">Thylakoid</keyword>
<evidence type="ECO:0000256" key="5">
    <source>
        <dbReference type="ARBA" id="ARBA00023136"/>
    </source>
</evidence>
<dbReference type="PANTHER" id="PTHR34058">
    <property type="entry name" value="OXYGEN-EVOLVING ENHANCER PROTEIN 1-2, CHLOROPLASTIC"/>
    <property type="match status" value="1"/>
</dbReference>
<organism evidence="7">
    <name type="scientific">Isochrysis galbana</name>
    <name type="common">Marine planktonic alga</name>
    <dbReference type="NCBI Taxonomy" id="37099"/>
    <lineage>
        <taxon>Eukaryota</taxon>
        <taxon>Haptista</taxon>
        <taxon>Haptophyta</taxon>
        <taxon>Prymnesiophyceae</taxon>
        <taxon>Isochrysidales</taxon>
        <taxon>Isochrysidaceae</taxon>
        <taxon>Isochrysis</taxon>
    </lineage>
</organism>
<keyword evidence="6" id="KW-0604">Photosystem II</keyword>
<dbReference type="GO" id="GO:0042549">
    <property type="term" value="P:photosystem II stabilization"/>
    <property type="evidence" value="ECO:0007669"/>
    <property type="project" value="InterPro"/>
</dbReference>
<evidence type="ECO:0000256" key="1">
    <source>
        <dbReference type="ARBA" id="ARBA00004370"/>
    </source>
</evidence>
<name>Q8L878_ISOGA</name>
<dbReference type="InterPro" id="IPR011250">
    <property type="entry name" value="OMP/PagP_B-barrel"/>
</dbReference>
<dbReference type="Pfam" id="PF01716">
    <property type="entry name" value="MSP"/>
    <property type="match status" value="1"/>
</dbReference>
<sequence length="311" mass="32473">MLSAVSTGLALIAPAPGRVAPMQRSGAVSMVQKDNLAAQIAGVAAAVLAVGVQSASAGPFTREDIASLTYLQIKGTGLANTCPIVQPSESGKTTISVGPGAKIEEFCLEPTSFQVLEEKMTKKGLVTEAVDTKVTTRQTYVLTGIDGDLVQKDGKLTFLEKDGIDYAATTVQLPGGERVPFLFTVKNLVAQSDVATSSISPGLKMAGSFTVPSYRTGLFLDPKGRGTTTGYDQAVALPALQAGGDESLFKENDKKFDVGTGTIEMKVTAVNAELGEFGGVFVQKQPSDTDLGSKQPKEVLLKGQFFGTVNN</sequence>